<evidence type="ECO:0000313" key="3">
    <source>
        <dbReference type="Proteomes" id="UP000299102"/>
    </source>
</evidence>
<evidence type="ECO:0000256" key="1">
    <source>
        <dbReference type="SAM" id="MobiDB-lite"/>
    </source>
</evidence>
<keyword evidence="3" id="KW-1185">Reference proteome</keyword>
<organism evidence="2 3">
    <name type="scientific">Eumeta variegata</name>
    <name type="common">Bagworm moth</name>
    <name type="synonym">Eumeta japonica</name>
    <dbReference type="NCBI Taxonomy" id="151549"/>
    <lineage>
        <taxon>Eukaryota</taxon>
        <taxon>Metazoa</taxon>
        <taxon>Ecdysozoa</taxon>
        <taxon>Arthropoda</taxon>
        <taxon>Hexapoda</taxon>
        <taxon>Insecta</taxon>
        <taxon>Pterygota</taxon>
        <taxon>Neoptera</taxon>
        <taxon>Endopterygota</taxon>
        <taxon>Lepidoptera</taxon>
        <taxon>Glossata</taxon>
        <taxon>Ditrysia</taxon>
        <taxon>Tineoidea</taxon>
        <taxon>Psychidae</taxon>
        <taxon>Oiketicinae</taxon>
        <taxon>Eumeta</taxon>
    </lineage>
</organism>
<comment type="caution">
    <text evidence="2">The sequence shown here is derived from an EMBL/GenBank/DDBJ whole genome shotgun (WGS) entry which is preliminary data.</text>
</comment>
<evidence type="ECO:0000313" key="2">
    <source>
        <dbReference type="EMBL" id="GBP32779.1"/>
    </source>
</evidence>
<dbReference type="Proteomes" id="UP000299102">
    <property type="component" value="Unassembled WGS sequence"/>
</dbReference>
<reference evidence="2 3" key="1">
    <citation type="journal article" date="2019" name="Commun. Biol.">
        <title>The bagworm genome reveals a unique fibroin gene that provides high tensile strength.</title>
        <authorList>
            <person name="Kono N."/>
            <person name="Nakamura H."/>
            <person name="Ohtoshi R."/>
            <person name="Tomita M."/>
            <person name="Numata K."/>
            <person name="Arakawa K."/>
        </authorList>
    </citation>
    <scope>NUCLEOTIDE SEQUENCE [LARGE SCALE GENOMIC DNA]</scope>
</reference>
<accession>A0A4C1V2N0</accession>
<feature type="region of interest" description="Disordered" evidence="1">
    <location>
        <begin position="68"/>
        <end position="91"/>
    </location>
</feature>
<protein>
    <submittedName>
        <fullName evidence="2">Uncharacterized protein</fullName>
    </submittedName>
</protein>
<dbReference type="EMBL" id="BGZK01000264">
    <property type="protein sequence ID" value="GBP32779.1"/>
    <property type="molecule type" value="Genomic_DNA"/>
</dbReference>
<name>A0A4C1V2N0_EUMVA</name>
<dbReference type="AlphaFoldDB" id="A0A4C1V2N0"/>
<sequence>MSNQLGAAHVKSAPAPAHASSIVLRYRLDSYSSPAIIIVRKRGRDGVGMCLNARVTIGRCGVTRDAASRVTRQRPPARGTVTAGDGHPWSW</sequence>
<proteinExistence type="predicted"/>
<gene>
    <name evidence="2" type="ORF">EVAR_18932_1</name>
</gene>